<gene>
    <name evidence="3" type="ORF">EHYA_00793</name>
</gene>
<proteinExistence type="predicted"/>
<feature type="transmembrane region" description="Helical" evidence="2">
    <location>
        <begin position="67"/>
        <end position="89"/>
    </location>
</feature>
<evidence type="ECO:0000313" key="4">
    <source>
        <dbReference type="Proteomes" id="UP000286931"/>
    </source>
</evidence>
<organism evidence="3 4">
    <name type="scientific">Embleya hyalina</name>
    <dbReference type="NCBI Taxonomy" id="516124"/>
    <lineage>
        <taxon>Bacteria</taxon>
        <taxon>Bacillati</taxon>
        <taxon>Actinomycetota</taxon>
        <taxon>Actinomycetes</taxon>
        <taxon>Kitasatosporales</taxon>
        <taxon>Streptomycetaceae</taxon>
        <taxon>Embleya</taxon>
    </lineage>
</organism>
<sequence length="95" mass="10467">MLSRDPSGPGHPADGDPRPIGRHGAPAALEQPDRRHSVSPDDTNAERPTPPRPVARRQTQKEMERGIIVWLLVFTFGTHLIGGGIWLYIHFSGRG</sequence>
<name>A0A401YEZ0_9ACTN</name>
<keyword evidence="4" id="KW-1185">Reference proteome</keyword>
<keyword evidence="2" id="KW-0812">Transmembrane</keyword>
<keyword evidence="2" id="KW-1133">Transmembrane helix</keyword>
<protein>
    <submittedName>
        <fullName evidence="3">Uncharacterized protein</fullName>
    </submittedName>
</protein>
<accession>A0A401YEZ0</accession>
<dbReference type="EMBL" id="BIFH01000013">
    <property type="protein sequence ID" value="GCD93150.1"/>
    <property type="molecule type" value="Genomic_DNA"/>
</dbReference>
<feature type="region of interest" description="Disordered" evidence="1">
    <location>
        <begin position="1"/>
        <end position="60"/>
    </location>
</feature>
<keyword evidence="2" id="KW-0472">Membrane</keyword>
<evidence type="ECO:0000256" key="1">
    <source>
        <dbReference type="SAM" id="MobiDB-lite"/>
    </source>
</evidence>
<evidence type="ECO:0000313" key="3">
    <source>
        <dbReference type="EMBL" id="GCD93150.1"/>
    </source>
</evidence>
<comment type="caution">
    <text evidence="3">The sequence shown here is derived from an EMBL/GenBank/DDBJ whole genome shotgun (WGS) entry which is preliminary data.</text>
</comment>
<evidence type="ECO:0000256" key="2">
    <source>
        <dbReference type="SAM" id="Phobius"/>
    </source>
</evidence>
<reference evidence="3 4" key="1">
    <citation type="submission" date="2018-12" db="EMBL/GenBank/DDBJ databases">
        <title>Draft genome sequence of Embleya hyalina NBRC 13850T.</title>
        <authorList>
            <person name="Komaki H."/>
            <person name="Hosoyama A."/>
            <person name="Kimura A."/>
            <person name="Ichikawa N."/>
            <person name="Tamura T."/>
        </authorList>
    </citation>
    <scope>NUCLEOTIDE SEQUENCE [LARGE SCALE GENOMIC DNA]</scope>
    <source>
        <strain evidence="3 4">NBRC 13850</strain>
    </source>
</reference>
<dbReference type="AlphaFoldDB" id="A0A401YEZ0"/>
<dbReference type="Proteomes" id="UP000286931">
    <property type="component" value="Unassembled WGS sequence"/>
</dbReference>